<evidence type="ECO:0000313" key="2">
    <source>
        <dbReference type="EMBL" id="SFB78229.1"/>
    </source>
</evidence>
<dbReference type="Gene3D" id="3.40.50.410">
    <property type="entry name" value="von Willebrand factor, type A domain"/>
    <property type="match status" value="1"/>
</dbReference>
<dbReference type="OrthoDB" id="9776116at2"/>
<evidence type="ECO:0000313" key="3">
    <source>
        <dbReference type="Proteomes" id="UP000240042"/>
    </source>
</evidence>
<dbReference type="SUPFAM" id="SSF53300">
    <property type="entry name" value="vWA-like"/>
    <property type="match status" value="1"/>
</dbReference>
<gene>
    <name evidence="2" type="ORF">SAMN02745150_00769</name>
</gene>
<keyword evidence="3" id="KW-1185">Reference proteome</keyword>
<feature type="domain" description="DUF58" evidence="1">
    <location>
        <begin position="49"/>
        <end position="247"/>
    </location>
</feature>
<name>A0A1I1DT80_BREAD</name>
<reference evidence="3" key="1">
    <citation type="submission" date="2016-10" db="EMBL/GenBank/DDBJ databases">
        <authorList>
            <person name="Varghese N."/>
            <person name="Submissions S."/>
        </authorList>
    </citation>
    <scope>NUCLEOTIDE SEQUENCE [LARGE SCALE GENOMIC DNA]</scope>
    <source>
        <strain evidence="3">ATCC 43811</strain>
    </source>
</reference>
<dbReference type="InterPro" id="IPR002881">
    <property type="entry name" value="DUF58"/>
</dbReference>
<sequence>MSMQIGDISIAEIVAQTKHLELTARRLVNDSLQSDYKSSFRGRGMEFDEVRAYSLGDDVRDIDWNVTARMNEPFIKTFIEERQLTTYFIADISASEDFGSRISKRAIMAEISALLGFTAFFSNDRIGMLLFSDNIEKVVPPTHSHSHLLRIIRDIYYFQGKSRLTNISQSLHSVSSMLKKKSIIFLLSDFFDKNYETALAKLARRHEVIPIVIYDKIEHNFTSMLHLPIVTELEDIETGISKLVSLQHHSITNNSSFVENYRKTFRNLGLEYAEINADTDYVKTIDILLRKHARRF</sequence>
<dbReference type="PANTHER" id="PTHR33608">
    <property type="entry name" value="BLL2464 PROTEIN"/>
    <property type="match status" value="1"/>
</dbReference>
<dbReference type="CDD" id="cd00198">
    <property type="entry name" value="vWFA"/>
    <property type="match status" value="1"/>
</dbReference>
<evidence type="ECO:0000259" key="1">
    <source>
        <dbReference type="Pfam" id="PF01882"/>
    </source>
</evidence>
<dbReference type="EMBL" id="FOKY01000004">
    <property type="protein sequence ID" value="SFB78229.1"/>
    <property type="molecule type" value="Genomic_DNA"/>
</dbReference>
<accession>A0A1I1DT80</accession>
<protein>
    <recommendedName>
        <fullName evidence="1">DUF58 domain-containing protein</fullName>
    </recommendedName>
</protein>
<dbReference type="InterPro" id="IPR036465">
    <property type="entry name" value="vWFA_dom_sf"/>
</dbReference>
<dbReference type="RefSeq" id="WP_092318816.1">
    <property type="nucleotide sequence ID" value="NZ_FOKY01000004.1"/>
</dbReference>
<dbReference type="Pfam" id="PF01882">
    <property type="entry name" value="DUF58"/>
    <property type="match status" value="1"/>
</dbReference>
<dbReference type="Proteomes" id="UP000240042">
    <property type="component" value="Unassembled WGS sequence"/>
</dbReference>
<dbReference type="AlphaFoldDB" id="A0A1I1DT80"/>
<organism evidence="2 3">
    <name type="scientific">Brevinema andersonii</name>
    <dbReference type="NCBI Taxonomy" id="34097"/>
    <lineage>
        <taxon>Bacteria</taxon>
        <taxon>Pseudomonadati</taxon>
        <taxon>Spirochaetota</taxon>
        <taxon>Spirochaetia</taxon>
        <taxon>Brevinematales</taxon>
        <taxon>Brevinemataceae</taxon>
        <taxon>Brevinema</taxon>
    </lineage>
</organism>
<dbReference type="STRING" id="34097.SAMN02745150_00769"/>
<proteinExistence type="predicted"/>
<dbReference type="PANTHER" id="PTHR33608:SF6">
    <property type="entry name" value="BLL2464 PROTEIN"/>
    <property type="match status" value="1"/>
</dbReference>